<accession>A0AAD5XSI5</accession>
<dbReference type="SUPFAM" id="SSF55174">
    <property type="entry name" value="Alpha-L RNA-binding motif"/>
    <property type="match status" value="1"/>
</dbReference>
<proteinExistence type="inferred from homology"/>
<evidence type="ECO:0000256" key="2">
    <source>
        <dbReference type="ARBA" id="ARBA00022730"/>
    </source>
</evidence>
<sequence>MARSNIIRWKVKNPFDPSRGLIRMSWNKYNLYALATRIRPEDLTRKSVYQQKWTAKRELRAYHVPNITERQLTQRHWSVKLPLQQLTQDEKDRLPPVQALAFAETERRLDVVVFRSHFASSLWMARASVVQGHVMVNGEKCDLPARRLEDGDLVTVSPSVVPTLKPATDAASPSDFAAVPYQAPWMFLPAYLEVDYATCSTVFLRSPLPQPDQVEVPSPFPPEWHQLAYEWYSGIVKKKEGIRSNFELKPKPVVEGMAIKMKQKFAEIRERDVKTDREKKSVAKRERERKKSEKEEAAAA</sequence>
<dbReference type="GO" id="GO:0005763">
    <property type="term" value="C:mitochondrial small ribosomal subunit"/>
    <property type="evidence" value="ECO:0007669"/>
    <property type="project" value="TreeGrafter"/>
</dbReference>
<dbReference type="PROSITE" id="PS50889">
    <property type="entry name" value="S4"/>
    <property type="match status" value="1"/>
</dbReference>
<dbReference type="InterPro" id="IPR002942">
    <property type="entry name" value="S4_RNA-bd"/>
</dbReference>
<feature type="domain" description="RNA-binding S4" evidence="8">
    <location>
        <begin position="107"/>
        <end position="168"/>
    </location>
</feature>
<dbReference type="Pfam" id="PF01479">
    <property type="entry name" value="S4"/>
    <property type="match status" value="1"/>
</dbReference>
<dbReference type="EMBL" id="JADGJQ010000026">
    <property type="protein sequence ID" value="KAJ3178461.1"/>
    <property type="molecule type" value="Genomic_DNA"/>
</dbReference>
<evidence type="ECO:0000313" key="10">
    <source>
        <dbReference type="Proteomes" id="UP001212152"/>
    </source>
</evidence>
<keyword evidence="10" id="KW-1185">Reference proteome</keyword>
<evidence type="ECO:0000256" key="1">
    <source>
        <dbReference type="ARBA" id="ARBA00007465"/>
    </source>
</evidence>
<comment type="similarity">
    <text evidence="1">Belongs to the universal ribosomal protein uS4 family.</text>
</comment>
<protein>
    <submittedName>
        <fullName evidence="9">Mitochondrial 37S ribosomal protein nam9</fullName>
    </submittedName>
</protein>
<keyword evidence="3 6" id="KW-0694">RNA-binding</keyword>
<dbReference type="PANTHER" id="PTHR11831">
    <property type="entry name" value="30S 40S RIBOSOMAL PROTEIN"/>
    <property type="match status" value="1"/>
</dbReference>
<gene>
    <name evidence="9" type="primary">NAM9</name>
    <name evidence="9" type="ORF">HDU87_003535</name>
</gene>
<dbReference type="Gene3D" id="3.10.290.10">
    <property type="entry name" value="RNA-binding S4 domain"/>
    <property type="match status" value="1"/>
</dbReference>
<dbReference type="SMART" id="SM00363">
    <property type="entry name" value="S4"/>
    <property type="match status" value="1"/>
</dbReference>
<organism evidence="9 10">
    <name type="scientific">Geranomyces variabilis</name>
    <dbReference type="NCBI Taxonomy" id="109894"/>
    <lineage>
        <taxon>Eukaryota</taxon>
        <taxon>Fungi</taxon>
        <taxon>Fungi incertae sedis</taxon>
        <taxon>Chytridiomycota</taxon>
        <taxon>Chytridiomycota incertae sedis</taxon>
        <taxon>Chytridiomycetes</taxon>
        <taxon>Spizellomycetales</taxon>
        <taxon>Powellomycetaceae</taxon>
        <taxon>Geranomyces</taxon>
    </lineage>
</organism>
<dbReference type="AlphaFoldDB" id="A0AAD5XSI5"/>
<dbReference type="InterPro" id="IPR022801">
    <property type="entry name" value="Ribosomal_uS4"/>
</dbReference>
<reference evidence="9" key="1">
    <citation type="submission" date="2020-05" db="EMBL/GenBank/DDBJ databases">
        <title>Phylogenomic resolution of chytrid fungi.</title>
        <authorList>
            <person name="Stajich J.E."/>
            <person name="Amses K."/>
            <person name="Simmons R."/>
            <person name="Seto K."/>
            <person name="Myers J."/>
            <person name="Bonds A."/>
            <person name="Quandt C.A."/>
            <person name="Barry K."/>
            <person name="Liu P."/>
            <person name="Grigoriev I."/>
            <person name="Longcore J.E."/>
            <person name="James T.Y."/>
        </authorList>
    </citation>
    <scope>NUCLEOTIDE SEQUENCE</scope>
    <source>
        <strain evidence="9">JEL0379</strain>
    </source>
</reference>
<dbReference type="InterPro" id="IPR036986">
    <property type="entry name" value="S4_RNA-bd_sf"/>
</dbReference>
<evidence type="ECO:0000256" key="3">
    <source>
        <dbReference type="ARBA" id="ARBA00022884"/>
    </source>
</evidence>
<dbReference type="GO" id="GO:0003735">
    <property type="term" value="F:structural constituent of ribosome"/>
    <property type="evidence" value="ECO:0007669"/>
    <property type="project" value="TreeGrafter"/>
</dbReference>
<keyword evidence="4 9" id="KW-0689">Ribosomal protein</keyword>
<feature type="region of interest" description="Disordered" evidence="7">
    <location>
        <begin position="270"/>
        <end position="300"/>
    </location>
</feature>
<evidence type="ECO:0000313" key="9">
    <source>
        <dbReference type="EMBL" id="KAJ3178461.1"/>
    </source>
</evidence>
<dbReference type="Proteomes" id="UP001212152">
    <property type="component" value="Unassembled WGS sequence"/>
</dbReference>
<evidence type="ECO:0000259" key="8">
    <source>
        <dbReference type="SMART" id="SM00363"/>
    </source>
</evidence>
<dbReference type="PANTHER" id="PTHR11831:SF4">
    <property type="entry name" value="SMALL RIBOSOMAL SUBUNIT PROTEIN US4M"/>
    <property type="match status" value="1"/>
</dbReference>
<dbReference type="CDD" id="cd00165">
    <property type="entry name" value="S4"/>
    <property type="match status" value="1"/>
</dbReference>
<keyword evidence="5" id="KW-0687">Ribonucleoprotein</keyword>
<name>A0AAD5XSI5_9FUNG</name>
<evidence type="ECO:0000256" key="7">
    <source>
        <dbReference type="SAM" id="MobiDB-lite"/>
    </source>
</evidence>
<evidence type="ECO:0000256" key="6">
    <source>
        <dbReference type="PROSITE-ProRule" id="PRU00182"/>
    </source>
</evidence>
<evidence type="ECO:0000256" key="4">
    <source>
        <dbReference type="ARBA" id="ARBA00022980"/>
    </source>
</evidence>
<evidence type="ECO:0000256" key="5">
    <source>
        <dbReference type="ARBA" id="ARBA00023274"/>
    </source>
</evidence>
<dbReference type="GO" id="GO:0042274">
    <property type="term" value="P:ribosomal small subunit biogenesis"/>
    <property type="evidence" value="ECO:0007669"/>
    <property type="project" value="TreeGrafter"/>
</dbReference>
<comment type="caution">
    <text evidence="9">The sequence shown here is derived from an EMBL/GenBank/DDBJ whole genome shotgun (WGS) entry which is preliminary data.</text>
</comment>
<dbReference type="GO" id="GO:0019843">
    <property type="term" value="F:rRNA binding"/>
    <property type="evidence" value="ECO:0007669"/>
    <property type="project" value="UniProtKB-KW"/>
</dbReference>
<keyword evidence="2" id="KW-0699">rRNA-binding</keyword>